<comment type="caution">
    <text evidence="7">The sequence shown here is derived from an EMBL/GenBank/DDBJ whole genome shotgun (WGS) entry which is preliminary data.</text>
</comment>
<dbReference type="EMBL" id="CAMTCP010000057">
    <property type="protein sequence ID" value="CAI3545030.1"/>
    <property type="molecule type" value="Genomic_DNA"/>
</dbReference>
<dbReference type="EMBL" id="CAMTCP010000025">
    <property type="protein sequence ID" value="CAI3541114.1"/>
    <property type="molecule type" value="Genomic_DNA"/>
</dbReference>
<evidence type="ECO:0000256" key="4">
    <source>
        <dbReference type="ARBA" id="ARBA00023136"/>
    </source>
</evidence>
<dbReference type="NCBIfam" id="TIGR01593">
    <property type="entry name" value="holin_tox_secr"/>
    <property type="match status" value="1"/>
</dbReference>
<evidence type="ECO:0000256" key="2">
    <source>
        <dbReference type="ARBA" id="ARBA00022692"/>
    </source>
</evidence>
<proteinExistence type="predicted"/>
<evidence type="ECO:0000256" key="5">
    <source>
        <dbReference type="SAM" id="Phobius"/>
    </source>
</evidence>
<feature type="transmembrane region" description="Helical" evidence="5">
    <location>
        <begin position="82"/>
        <end position="102"/>
    </location>
</feature>
<evidence type="ECO:0000313" key="8">
    <source>
        <dbReference type="Proteomes" id="UP001189143"/>
    </source>
</evidence>
<name>A0AAD2DDQ3_9CLOT</name>
<protein>
    <submittedName>
        <fullName evidence="7">Uncharacterized 14.9 kDa protein in nagH 3'region</fullName>
    </submittedName>
</protein>
<dbReference type="Proteomes" id="UP001189143">
    <property type="component" value="Unassembled WGS sequence"/>
</dbReference>
<keyword evidence="4 5" id="KW-0472">Membrane</keyword>
<comment type="subcellular location">
    <subcellularLocation>
        <location evidence="1">Membrane</location>
        <topology evidence="1">Multi-pass membrane protein</topology>
    </subcellularLocation>
</comment>
<sequence>MDLFIMLIFILKLRKEVRKMEKIIEYLKYIVAITGTGLTWLFGAWDIALTILIVFMVLDYATGVLKGYVNKELSSDVGLKGVARKTVILIVLIVAVCLDRLLNTGSWIFRTLVAYFYIANEGLSLIENCAALGAPVPTQITDALAQLKNKKVEE</sequence>
<keyword evidence="2 5" id="KW-0812">Transmembrane</keyword>
<reference evidence="7" key="1">
    <citation type="submission" date="2022-10" db="EMBL/GenBank/DDBJ databases">
        <authorList>
            <person name="Aires J."/>
            <person name="Mesa V."/>
        </authorList>
    </citation>
    <scope>NUCLEOTIDE SEQUENCE</scope>
    <source>
        <strain evidence="7">Clostridium neonatale JD116</strain>
    </source>
</reference>
<dbReference type="InterPro" id="IPR006480">
    <property type="entry name" value="Phage_holin_4_1"/>
</dbReference>
<evidence type="ECO:0000313" key="6">
    <source>
        <dbReference type="EMBL" id="CAI3541114.1"/>
    </source>
</evidence>
<feature type="transmembrane region" description="Helical" evidence="5">
    <location>
        <begin position="29"/>
        <end position="62"/>
    </location>
</feature>
<evidence type="ECO:0000256" key="3">
    <source>
        <dbReference type="ARBA" id="ARBA00022989"/>
    </source>
</evidence>
<evidence type="ECO:0000256" key="1">
    <source>
        <dbReference type="ARBA" id="ARBA00004141"/>
    </source>
</evidence>
<accession>A0AAD2DDQ3</accession>
<dbReference type="AlphaFoldDB" id="A0AAD2DDQ3"/>
<keyword evidence="3 5" id="KW-1133">Transmembrane helix</keyword>
<dbReference type="Pfam" id="PF05105">
    <property type="entry name" value="Phage_holin_4_1"/>
    <property type="match status" value="1"/>
</dbReference>
<gene>
    <name evidence="6" type="ORF">CNEO2_1220005</name>
    <name evidence="7" type="ORF">CNEO2_1510004</name>
</gene>
<dbReference type="GO" id="GO:0016020">
    <property type="term" value="C:membrane"/>
    <property type="evidence" value="ECO:0007669"/>
    <property type="project" value="UniProtKB-SubCell"/>
</dbReference>
<evidence type="ECO:0000313" key="7">
    <source>
        <dbReference type="EMBL" id="CAI3545030.1"/>
    </source>
</evidence>
<organism evidence="7 8">
    <name type="scientific">Clostridium neonatale</name>
    <dbReference type="NCBI Taxonomy" id="137838"/>
    <lineage>
        <taxon>Bacteria</taxon>
        <taxon>Bacillati</taxon>
        <taxon>Bacillota</taxon>
        <taxon>Clostridia</taxon>
        <taxon>Eubacteriales</taxon>
        <taxon>Clostridiaceae</taxon>
        <taxon>Clostridium</taxon>
    </lineage>
</organism>